<dbReference type="PIRSF" id="PIRSF000089">
    <property type="entry name" value="Electra_flavoP_a"/>
    <property type="match status" value="1"/>
</dbReference>
<proteinExistence type="inferred from homology"/>
<sequence>MKNILVYIEVEQGSPNKLSLETLSKASEIAKELSAKSVAVVIENINEDGVNKLKGAGADVIVKTNREEYSPEDFANIIAKVAAKNEIKTILIPGSLNGKDVAAYLSAKLDTVSITNVCDIKVQGDELTFISPTYGGTVLTEMKLNTDTYVATVRSGSFEKREDLNGAGEVVEEEIPKDDIKAIIKDVIKAAGADINLEDAPVIVTCGRGASTGKSFELVNKLAQVLDAPISGTRPVIDDGILPKTSQIGQSGKIVSPDLYIGCGVSGAVQHISGMKASKFIVAINKDEDAPIFEMADVGIVGDCEKILPLFIEEIEKIKSEN</sequence>
<dbReference type="Pfam" id="PF01012">
    <property type="entry name" value="ETF"/>
    <property type="match status" value="1"/>
</dbReference>
<dbReference type="EMBL" id="JBEPMA010000003">
    <property type="protein sequence ID" value="MET3617078.1"/>
    <property type="molecule type" value="Genomic_DNA"/>
</dbReference>
<dbReference type="SUPFAM" id="SSF52402">
    <property type="entry name" value="Adenine nucleotide alpha hydrolases-like"/>
    <property type="match status" value="1"/>
</dbReference>
<dbReference type="PANTHER" id="PTHR43153:SF1">
    <property type="entry name" value="ELECTRON TRANSFER FLAVOPROTEIN SUBUNIT ALPHA, MITOCHONDRIAL"/>
    <property type="match status" value="1"/>
</dbReference>
<evidence type="ECO:0000259" key="2">
    <source>
        <dbReference type="SMART" id="SM00893"/>
    </source>
</evidence>
<name>A0ABV2J8J9_9FIRM</name>
<gene>
    <name evidence="3" type="ORF">ABID14_000706</name>
</gene>
<protein>
    <submittedName>
        <fullName evidence="3">Electron transfer flavoprotein alpha subunit</fullName>
    </submittedName>
</protein>
<dbReference type="PANTHER" id="PTHR43153">
    <property type="entry name" value="ELECTRON TRANSFER FLAVOPROTEIN ALPHA"/>
    <property type="match status" value="1"/>
</dbReference>
<keyword evidence="4" id="KW-1185">Reference proteome</keyword>
<dbReference type="Pfam" id="PF00766">
    <property type="entry name" value="ETF_alpha"/>
    <property type="match status" value="1"/>
</dbReference>
<dbReference type="CDD" id="cd01715">
    <property type="entry name" value="ETF_alpha"/>
    <property type="match status" value="1"/>
</dbReference>
<evidence type="ECO:0000256" key="1">
    <source>
        <dbReference type="ARBA" id="ARBA00005817"/>
    </source>
</evidence>
<organism evidence="3 4">
    <name type="scientific">Peptoniphilus olsenii</name>
    <dbReference type="NCBI Taxonomy" id="411570"/>
    <lineage>
        <taxon>Bacteria</taxon>
        <taxon>Bacillati</taxon>
        <taxon>Bacillota</taxon>
        <taxon>Tissierellia</taxon>
        <taxon>Tissierellales</taxon>
        <taxon>Peptoniphilaceae</taxon>
        <taxon>Peptoniphilus</taxon>
    </lineage>
</organism>
<dbReference type="InterPro" id="IPR014729">
    <property type="entry name" value="Rossmann-like_a/b/a_fold"/>
</dbReference>
<dbReference type="InterPro" id="IPR033947">
    <property type="entry name" value="ETF_alpha_N"/>
</dbReference>
<dbReference type="SUPFAM" id="SSF52467">
    <property type="entry name" value="DHS-like NAD/FAD-binding domain"/>
    <property type="match status" value="1"/>
</dbReference>
<dbReference type="Gene3D" id="3.40.50.620">
    <property type="entry name" value="HUPs"/>
    <property type="match status" value="1"/>
</dbReference>
<dbReference type="InterPro" id="IPR014730">
    <property type="entry name" value="ETF_a/b_N"/>
</dbReference>
<dbReference type="Proteomes" id="UP001549162">
    <property type="component" value="Unassembled WGS sequence"/>
</dbReference>
<accession>A0ABV2J8J9</accession>
<evidence type="ECO:0000313" key="4">
    <source>
        <dbReference type="Proteomes" id="UP001549162"/>
    </source>
</evidence>
<dbReference type="SMART" id="SM00893">
    <property type="entry name" value="ETF"/>
    <property type="match status" value="1"/>
</dbReference>
<dbReference type="InterPro" id="IPR001308">
    <property type="entry name" value="ETF_a/FixB"/>
</dbReference>
<dbReference type="InterPro" id="IPR014731">
    <property type="entry name" value="ETF_asu_C"/>
</dbReference>
<dbReference type="RefSeq" id="WP_354367182.1">
    <property type="nucleotide sequence ID" value="NZ_JBEPMA010000003.1"/>
</dbReference>
<reference evidence="3 4" key="1">
    <citation type="submission" date="2024-06" db="EMBL/GenBank/DDBJ databases">
        <title>Genomic Encyclopedia of Type Strains, Phase IV (KMG-IV): sequencing the most valuable type-strain genomes for metagenomic binning, comparative biology and taxonomic classification.</title>
        <authorList>
            <person name="Goeker M."/>
        </authorList>
    </citation>
    <scope>NUCLEOTIDE SEQUENCE [LARGE SCALE GENOMIC DNA]</scope>
    <source>
        <strain evidence="3 4">DSM 21460</strain>
    </source>
</reference>
<comment type="caution">
    <text evidence="3">The sequence shown here is derived from an EMBL/GenBank/DDBJ whole genome shotgun (WGS) entry which is preliminary data.</text>
</comment>
<comment type="similarity">
    <text evidence="1">Belongs to the ETF alpha-subunit/FixB family.</text>
</comment>
<dbReference type="Gene3D" id="3.40.50.1220">
    <property type="entry name" value="TPP-binding domain"/>
    <property type="match status" value="1"/>
</dbReference>
<feature type="domain" description="Electron transfer flavoprotein alpha/beta-subunit N-terminal" evidence="2">
    <location>
        <begin position="4"/>
        <end position="195"/>
    </location>
</feature>
<dbReference type="InterPro" id="IPR029035">
    <property type="entry name" value="DHS-like_NAD/FAD-binding_dom"/>
</dbReference>
<evidence type="ECO:0000313" key="3">
    <source>
        <dbReference type="EMBL" id="MET3617078.1"/>
    </source>
</evidence>